<organism evidence="1 2">
    <name type="scientific">Liparis tanakae</name>
    <name type="common">Tanaka's snailfish</name>
    <dbReference type="NCBI Taxonomy" id="230148"/>
    <lineage>
        <taxon>Eukaryota</taxon>
        <taxon>Metazoa</taxon>
        <taxon>Chordata</taxon>
        <taxon>Craniata</taxon>
        <taxon>Vertebrata</taxon>
        <taxon>Euteleostomi</taxon>
        <taxon>Actinopterygii</taxon>
        <taxon>Neopterygii</taxon>
        <taxon>Teleostei</taxon>
        <taxon>Neoteleostei</taxon>
        <taxon>Acanthomorphata</taxon>
        <taxon>Eupercaria</taxon>
        <taxon>Perciformes</taxon>
        <taxon>Cottioidei</taxon>
        <taxon>Cottales</taxon>
        <taxon>Liparidae</taxon>
        <taxon>Liparis</taxon>
    </lineage>
</organism>
<keyword evidence="2" id="KW-1185">Reference proteome</keyword>
<dbReference type="Proteomes" id="UP000314294">
    <property type="component" value="Unassembled WGS sequence"/>
</dbReference>
<name>A0A4Z2G9E1_9TELE</name>
<dbReference type="EMBL" id="SRLO01000629">
    <property type="protein sequence ID" value="TNN50157.1"/>
    <property type="molecule type" value="Genomic_DNA"/>
</dbReference>
<accession>A0A4Z2G9E1</accession>
<sequence length="182" mass="20648">MLPVFRQNGDISGDNTESVSRACCLFAANFPQKGGMLQEITFLEYGYENARWPLALDLLSALGEGLGDGRLILLLVGHGHDGQDEVDQVEGAQEDDQHKENHMNDALGLREELTQCAKLRMHFCRSRPMKSCRPMRANTLRQKTVRIITSASFLTDWIKAPTMVFRPRRRREERGDGTSIDW</sequence>
<protein>
    <submittedName>
        <fullName evidence="1">Uncharacterized protein</fullName>
    </submittedName>
</protein>
<comment type="caution">
    <text evidence="1">The sequence shown here is derived from an EMBL/GenBank/DDBJ whole genome shotgun (WGS) entry which is preliminary data.</text>
</comment>
<dbReference type="AlphaFoldDB" id="A0A4Z2G9E1"/>
<evidence type="ECO:0000313" key="1">
    <source>
        <dbReference type="EMBL" id="TNN50157.1"/>
    </source>
</evidence>
<proteinExistence type="predicted"/>
<evidence type="ECO:0000313" key="2">
    <source>
        <dbReference type="Proteomes" id="UP000314294"/>
    </source>
</evidence>
<gene>
    <name evidence="1" type="ORF">EYF80_039646</name>
</gene>
<reference evidence="1 2" key="1">
    <citation type="submission" date="2019-03" db="EMBL/GenBank/DDBJ databases">
        <title>First draft genome of Liparis tanakae, snailfish: a comprehensive survey of snailfish specific genes.</title>
        <authorList>
            <person name="Kim W."/>
            <person name="Song I."/>
            <person name="Jeong J.-H."/>
            <person name="Kim D."/>
            <person name="Kim S."/>
            <person name="Ryu S."/>
            <person name="Song J.Y."/>
            <person name="Lee S.K."/>
        </authorList>
    </citation>
    <scope>NUCLEOTIDE SEQUENCE [LARGE SCALE GENOMIC DNA]</scope>
    <source>
        <tissue evidence="1">Muscle</tissue>
    </source>
</reference>